<dbReference type="AlphaFoldDB" id="A0A8X6IEF2"/>
<dbReference type="InterPro" id="IPR050951">
    <property type="entry name" value="Retrovirus_Pol_polyprotein"/>
</dbReference>
<comment type="caution">
    <text evidence="2">The sequence shown here is derived from an EMBL/GenBank/DDBJ whole genome shotgun (WGS) entry which is preliminary data.</text>
</comment>
<sequence>MHCRECQRRKSVPQKSPGLLIPIPPASVPFQRVGIDLLGRFPRLTEGNEWIIVCTDYLSRFAVTKALPTAEVEEVEKFITEEIVLKHGAPRIILNDRGKVFESKLVTKLGQLCSSKHRKTTGYHPQTNGLTERYNKTLADMLSMYVDVEQTNWDEILPFVTFAYNTAKQETMGYTPFYLLHGREAETPLDNVFLYIADESEDDYVSRLIT</sequence>
<dbReference type="InterPro" id="IPR001584">
    <property type="entry name" value="Integrase_cat-core"/>
</dbReference>
<feature type="domain" description="Integrase catalytic" evidence="1">
    <location>
        <begin position="25"/>
        <end position="184"/>
    </location>
</feature>
<dbReference type="GO" id="GO:0003676">
    <property type="term" value="F:nucleic acid binding"/>
    <property type="evidence" value="ECO:0007669"/>
    <property type="project" value="InterPro"/>
</dbReference>
<dbReference type="Gene3D" id="3.30.420.10">
    <property type="entry name" value="Ribonuclease H-like superfamily/Ribonuclease H"/>
    <property type="match status" value="1"/>
</dbReference>
<dbReference type="PROSITE" id="PS50994">
    <property type="entry name" value="INTEGRASE"/>
    <property type="match status" value="1"/>
</dbReference>
<dbReference type="FunFam" id="3.30.420.10:FF:000032">
    <property type="entry name" value="Retrovirus-related Pol polyprotein from transposon 297-like Protein"/>
    <property type="match status" value="1"/>
</dbReference>
<evidence type="ECO:0000313" key="2">
    <source>
        <dbReference type="EMBL" id="GFS41813.1"/>
    </source>
</evidence>
<dbReference type="Proteomes" id="UP000886998">
    <property type="component" value="Unassembled WGS sequence"/>
</dbReference>
<proteinExistence type="predicted"/>
<reference evidence="2" key="1">
    <citation type="submission" date="2020-08" db="EMBL/GenBank/DDBJ databases">
        <title>Multicomponent nature underlies the extraordinary mechanical properties of spider dragline silk.</title>
        <authorList>
            <person name="Kono N."/>
            <person name="Nakamura H."/>
            <person name="Mori M."/>
            <person name="Yoshida Y."/>
            <person name="Ohtoshi R."/>
            <person name="Malay A.D."/>
            <person name="Moran D.A.P."/>
            <person name="Tomita M."/>
            <person name="Numata K."/>
            <person name="Arakawa K."/>
        </authorList>
    </citation>
    <scope>NUCLEOTIDE SEQUENCE</scope>
</reference>
<dbReference type="GO" id="GO:0015074">
    <property type="term" value="P:DNA integration"/>
    <property type="evidence" value="ECO:0007669"/>
    <property type="project" value="InterPro"/>
</dbReference>
<evidence type="ECO:0000313" key="3">
    <source>
        <dbReference type="Proteomes" id="UP000886998"/>
    </source>
</evidence>
<dbReference type="InterPro" id="IPR036397">
    <property type="entry name" value="RNaseH_sf"/>
</dbReference>
<keyword evidence="3" id="KW-1185">Reference proteome</keyword>
<gene>
    <name evidence="2" type="primary">TY3B-I_1257</name>
    <name evidence="2" type="ORF">TNIN_192271</name>
</gene>
<dbReference type="InterPro" id="IPR012337">
    <property type="entry name" value="RNaseH-like_sf"/>
</dbReference>
<dbReference type="PANTHER" id="PTHR37984">
    <property type="entry name" value="PROTEIN CBG26694"/>
    <property type="match status" value="1"/>
</dbReference>
<dbReference type="PANTHER" id="PTHR37984:SF15">
    <property type="entry name" value="INTEGRASE CATALYTIC DOMAIN-CONTAINING PROTEIN"/>
    <property type="match status" value="1"/>
</dbReference>
<name>A0A8X6IEF2_9ARAC</name>
<dbReference type="EMBL" id="BMAV01025481">
    <property type="protein sequence ID" value="GFS41813.1"/>
    <property type="molecule type" value="Genomic_DNA"/>
</dbReference>
<dbReference type="SUPFAM" id="SSF53098">
    <property type="entry name" value="Ribonuclease H-like"/>
    <property type="match status" value="1"/>
</dbReference>
<accession>A0A8X6IEF2</accession>
<organism evidence="2 3">
    <name type="scientific">Trichonephila inaurata madagascariensis</name>
    <dbReference type="NCBI Taxonomy" id="2747483"/>
    <lineage>
        <taxon>Eukaryota</taxon>
        <taxon>Metazoa</taxon>
        <taxon>Ecdysozoa</taxon>
        <taxon>Arthropoda</taxon>
        <taxon>Chelicerata</taxon>
        <taxon>Arachnida</taxon>
        <taxon>Araneae</taxon>
        <taxon>Araneomorphae</taxon>
        <taxon>Entelegynae</taxon>
        <taxon>Araneoidea</taxon>
        <taxon>Nephilidae</taxon>
        <taxon>Trichonephila</taxon>
        <taxon>Trichonephila inaurata</taxon>
    </lineage>
</organism>
<dbReference type="OrthoDB" id="10030726at2759"/>
<evidence type="ECO:0000259" key="1">
    <source>
        <dbReference type="PROSITE" id="PS50994"/>
    </source>
</evidence>
<protein>
    <submittedName>
        <fullName evidence="2">Transposon Ty3-I Gag-Pol polyprotein</fullName>
    </submittedName>
</protein>